<evidence type="ECO:0000313" key="2">
    <source>
        <dbReference type="EMBL" id="KZR96647.1"/>
    </source>
</evidence>
<dbReference type="AlphaFoldDB" id="A0A164ECA0"/>
<accession>A0A164ECA0</accession>
<evidence type="ECO:0008006" key="4">
    <source>
        <dbReference type="Google" id="ProtNLM"/>
    </source>
</evidence>
<keyword evidence="3" id="KW-1185">Reference proteome</keyword>
<dbReference type="EMBL" id="LRGB01024177">
    <property type="protein sequence ID" value="KZR96647.1"/>
    <property type="molecule type" value="Genomic_DNA"/>
</dbReference>
<dbReference type="OrthoDB" id="6375458at2759"/>
<sequence length="215" mass="24289">MVKICAIVGCINKAGNGVSFFCIPKVIQKDTESGQQLQKKRRSLWIKQLKNSISITDHRTPNKDESHPDWVPNVKCNADIITSKEDAKNKLQRHLRKCNRKQVESKDQQSSTPSEKIVVTPLLASYFEDSSATISANPEEQTAEYGDHMDLETANTHSKNEPVDEVIKKLKDELRTTALQRDSAFKEVEKIGDMIAKVSSEKISVCEKLHELQLQ</sequence>
<feature type="region of interest" description="Disordered" evidence="1">
    <location>
        <begin position="94"/>
        <end position="115"/>
    </location>
</feature>
<feature type="non-terminal residue" evidence="2">
    <location>
        <position position="215"/>
    </location>
</feature>
<evidence type="ECO:0000256" key="1">
    <source>
        <dbReference type="SAM" id="MobiDB-lite"/>
    </source>
</evidence>
<organism evidence="2 3">
    <name type="scientific">Daphnia magna</name>
    <dbReference type="NCBI Taxonomy" id="35525"/>
    <lineage>
        <taxon>Eukaryota</taxon>
        <taxon>Metazoa</taxon>
        <taxon>Ecdysozoa</taxon>
        <taxon>Arthropoda</taxon>
        <taxon>Crustacea</taxon>
        <taxon>Branchiopoda</taxon>
        <taxon>Diplostraca</taxon>
        <taxon>Cladocera</taxon>
        <taxon>Anomopoda</taxon>
        <taxon>Daphniidae</taxon>
        <taxon>Daphnia</taxon>
    </lineage>
</organism>
<comment type="caution">
    <text evidence="2">The sequence shown here is derived from an EMBL/GenBank/DDBJ whole genome shotgun (WGS) entry which is preliminary data.</text>
</comment>
<protein>
    <recommendedName>
        <fullName evidence="4">THAP-type domain-containing protein</fullName>
    </recommendedName>
</protein>
<name>A0A164ECA0_9CRUS</name>
<gene>
    <name evidence="2" type="ORF">APZ42_008899</name>
</gene>
<dbReference type="Proteomes" id="UP000076858">
    <property type="component" value="Unassembled WGS sequence"/>
</dbReference>
<evidence type="ECO:0000313" key="3">
    <source>
        <dbReference type="Proteomes" id="UP000076858"/>
    </source>
</evidence>
<proteinExistence type="predicted"/>
<reference evidence="2 3" key="1">
    <citation type="submission" date="2016-03" db="EMBL/GenBank/DDBJ databases">
        <title>EvidentialGene: Evidence-directed Construction of Genes on Genomes.</title>
        <authorList>
            <person name="Gilbert D.G."/>
            <person name="Choi J.-H."/>
            <person name="Mockaitis K."/>
            <person name="Colbourne J."/>
            <person name="Pfrender M."/>
        </authorList>
    </citation>
    <scope>NUCLEOTIDE SEQUENCE [LARGE SCALE GENOMIC DNA]</scope>
    <source>
        <strain evidence="2 3">Xinb3</strain>
        <tissue evidence="2">Complete organism</tissue>
    </source>
</reference>